<comment type="caution">
    <text evidence="1">The sequence shown here is derived from an EMBL/GenBank/DDBJ whole genome shotgun (WGS) entry which is preliminary data.</text>
</comment>
<evidence type="ECO:0000313" key="1">
    <source>
        <dbReference type="EMBL" id="MFD2796393.1"/>
    </source>
</evidence>
<name>A0ABW5VXM7_9MICO</name>
<keyword evidence="2" id="KW-1185">Reference proteome</keyword>
<dbReference type="Proteomes" id="UP001597479">
    <property type="component" value="Unassembled WGS sequence"/>
</dbReference>
<organism evidence="1 2">
    <name type="scientific">Promicromonospora vindobonensis</name>
    <dbReference type="NCBI Taxonomy" id="195748"/>
    <lineage>
        <taxon>Bacteria</taxon>
        <taxon>Bacillati</taxon>
        <taxon>Actinomycetota</taxon>
        <taxon>Actinomycetes</taxon>
        <taxon>Micrococcales</taxon>
        <taxon>Promicromonosporaceae</taxon>
        <taxon>Promicromonospora</taxon>
    </lineage>
</organism>
<proteinExistence type="predicted"/>
<sequence length="110" mass="12244">MIATTGIAELAREVERALVVLPRRVTVVVHVKQDDGGPTLSACDVWVVRDGRSPIWSRHRELPAGIGLTMRQVEHAVLAAGHDFARTDLGLRGAWRKARANTYLLRLRRS</sequence>
<dbReference type="RefSeq" id="WP_377187894.1">
    <property type="nucleotide sequence ID" value="NZ_JBHUOG010000002.1"/>
</dbReference>
<evidence type="ECO:0000313" key="2">
    <source>
        <dbReference type="Proteomes" id="UP001597479"/>
    </source>
</evidence>
<accession>A0ABW5VXM7</accession>
<dbReference type="EMBL" id="JBHUOG010000002">
    <property type="protein sequence ID" value="MFD2796393.1"/>
    <property type="molecule type" value="Genomic_DNA"/>
</dbReference>
<protein>
    <submittedName>
        <fullName evidence="1">Uncharacterized protein</fullName>
    </submittedName>
</protein>
<reference evidence="2" key="1">
    <citation type="journal article" date="2019" name="Int. J. Syst. Evol. Microbiol.">
        <title>The Global Catalogue of Microorganisms (GCM) 10K type strain sequencing project: providing services to taxonomists for standard genome sequencing and annotation.</title>
        <authorList>
            <consortium name="The Broad Institute Genomics Platform"/>
            <consortium name="The Broad Institute Genome Sequencing Center for Infectious Disease"/>
            <person name="Wu L."/>
            <person name="Ma J."/>
        </authorList>
    </citation>
    <scope>NUCLEOTIDE SEQUENCE [LARGE SCALE GENOMIC DNA]</scope>
    <source>
        <strain evidence="2">CCM 7044</strain>
    </source>
</reference>
<gene>
    <name evidence="1" type="ORF">ACFS27_22725</name>
</gene>